<proteinExistence type="predicted"/>
<comment type="caution">
    <text evidence="2">The sequence shown here is derived from an EMBL/GenBank/DDBJ whole genome shotgun (WGS) entry which is preliminary data.</text>
</comment>
<gene>
    <name evidence="2" type="ORF">DYP60_08100</name>
</gene>
<dbReference type="OrthoDB" id="371249at2"/>
<reference evidence="2 3" key="2">
    <citation type="submission" date="2018-09" db="EMBL/GenBank/DDBJ databases">
        <title>Genome of Sphaerochaeta halotolerans strain 4-11.</title>
        <authorList>
            <person name="Nazina T.N."/>
            <person name="Sokolova D.S."/>
        </authorList>
    </citation>
    <scope>NUCLEOTIDE SEQUENCE [LARGE SCALE GENOMIC DNA]</scope>
    <source>
        <strain evidence="2 3">4-11</strain>
    </source>
</reference>
<feature type="transmembrane region" description="Helical" evidence="1">
    <location>
        <begin position="7"/>
        <end position="27"/>
    </location>
</feature>
<keyword evidence="3" id="KW-1185">Reference proteome</keyword>
<protein>
    <submittedName>
        <fullName evidence="2">Uncharacterized protein</fullName>
    </submittedName>
</protein>
<keyword evidence="1" id="KW-0812">Transmembrane</keyword>
<dbReference type="EMBL" id="QUWK01000007">
    <property type="protein sequence ID" value="RFU94804.1"/>
    <property type="molecule type" value="Genomic_DNA"/>
</dbReference>
<sequence length="387" mass="43033">MRKSVLINLLVITIVVTTFVFVGMWYLRPGVPNEILQQAKERQLQPLMEVTPPVKKPTVQEVSQTETLARELLPRLQEQLEPVLKESISAQILKDTTLLNSLAGQLEELVLPALSETLSADQEAYQEVLRSELEGYVEKNLAELRAEASVLESDIKNSVATQLENMRAELTREVDSYVPQLVDRMIPQVVSQVVSQLEANKETYIAELQANLPSPGVSEEEAIALYDNYRSDIVMDLVPSLLDSMEEPVRKAVQDYLVEMKFIPPVPRIPTTKISIQVDEPVVVEEVAPVVAPAPQALVVKAVEQAPASMVVEEVAPVLAPAPQAPVVKAVEQVSAPLRKEGAEPILVPTFEEKETVVFMEPEVYESQRQDIRTKAIQDVLDRIAPR</sequence>
<evidence type="ECO:0000313" key="2">
    <source>
        <dbReference type="EMBL" id="RFU94804.1"/>
    </source>
</evidence>
<evidence type="ECO:0000256" key="1">
    <source>
        <dbReference type="SAM" id="Phobius"/>
    </source>
</evidence>
<name>A0A372MGD8_9SPIR</name>
<accession>A0A372MGD8</accession>
<dbReference type="AlphaFoldDB" id="A0A372MGD8"/>
<keyword evidence="1" id="KW-1133">Transmembrane helix</keyword>
<organism evidence="2 3">
    <name type="scientific">Sphaerochaeta halotolerans</name>
    <dbReference type="NCBI Taxonomy" id="2293840"/>
    <lineage>
        <taxon>Bacteria</taxon>
        <taxon>Pseudomonadati</taxon>
        <taxon>Spirochaetota</taxon>
        <taxon>Spirochaetia</taxon>
        <taxon>Spirochaetales</taxon>
        <taxon>Sphaerochaetaceae</taxon>
        <taxon>Sphaerochaeta</taxon>
    </lineage>
</organism>
<dbReference type="Proteomes" id="UP000264002">
    <property type="component" value="Unassembled WGS sequence"/>
</dbReference>
<keyword evidence="1" id="KW-0472">Membrane</keyword>
<evidence type="ECO:0000313" key="3">
    <source>
        <dbReference type="Proteomes" id="UP000264002"/>
    </source>
</evidence>
<dbReference type="RefSeq" id="WP_117330500.1">
    <property type="nucleotide sequence ID" value="NZ_QUWK01000007.1"/>
</dbReference>
<reference evidence="3" key="1">
    <citation type="submission" date="2018-08" db="EMBL/GenBank/DDBJ databases">
        <authorList>
            <person name="Grouzdev D.S."/>
            <person name="Krutkina M.S."/>
        </authorList>
    </citation>
    <scope>NUCLEOTIDE SEQUENCE [LARGE SCALE GENOMIC DNA]</scope>
    <source>
        <strain evidence="3">4-11</strain>
    </source>
</reference>